<comment type="caution">
    <text evidence="2">The sequence shown here is derived from an EMBL/GenBank/DDBJ whole genome shotgun (WGS) entry which is preliminary data.</text>
</comment>
<dbReference type="GO" id="GO:0003676">
    <property type="term" value="F:nucleic acid binding"/>
    <property type="evidence" value="ECO:0007669"/>
    <property type="project" value="InterPro"/>
</dbReference>
<organism evidence="2 3">
    <name type="scientific">Plakobranchus ocellatus</name>
    <dbReference type="NCBI Taxonomy" id="259542"/>
    <lineage>
        <taxon>Eukaryota</taxon>
        <taxon>Metazoa</taxon>
        <taxon>Spiralia</taxon>
        <taxon>Lophotrochozoa</taxon>
        <taxon>Mollusca</taxon>
        <taxon>Gastropoda</taxon>
        <taxon>Heterobranchia</taxon>
        <taxon>Euthyneura</taxon>
        <taxon>Panpulmonata</taxon>
        <taxon>Sacoglossa</taxon>
        <taxon>Placobranchoidea</taxon>
        <taxon>Plakobranchidae</taxon>
        <taxon>Plakobranchus</taxon>
    </lineage>
</organism>
<gene>
    <name evidence="2" type="ORF">PoB_004416700</name>
</gene>
<proteinExistence type="predicted"/>
<accession>A0AAV4BDY7</accession>
<keyword evidence="3" id="KW-1185">Reference proteome</keyword>
<name>A0AAV4BDY7_9GAST</name>
<dbReference type="InterPro" id="IPR036397">
    <property type="entry name" value="RNaseH_sf"/>
</dbReference>
<dbReference type="PANTHER" id="PTHR37984:SF15">
    <property type="entry name" value="INTEGRASE CATALYTIC DOMAIN-CONTAINING PROTEIN"/>
    <property type="match status" value="1"/>
</dbReference>
<dbReference type="InterPro" id="IPR050951">
    <property type="entry name" value="Retrovirus_Pol_polyprotein"/>
</dbReference>
<dbReference type="GO" id="GO:0015074">
    <property type="term" value="P:DNA integration"/>
    <property type="evidence" value="ECO:0007669"/>
    <property type="project" value="InterPro"/>
</dbReference>
<dbReference type="Gene3D" id="3.30.420.10">
    <property type="entry name" value="Ribonuclease H-like superfamily/Ribonuclease H"/>
    <property type="match status" value="1"/>
</dbReference>
<protein>
    <submittedName>
        <fullName evidence="2">Pol polyprotein</fullName>
    </submittedName>
</protein>
<dbReference type="Proteomes" id="UP000735302">
    <property type="component" value="Unassembled WGS sequence"/>
</dbReference>
<dbReference type="PANTHER" id="PTHR37984">
    <property type="entry name" value="PROTEIN CBG26694"/>
    <property type="match status" value="1"/>
</dbReference>
<evidence type="ECO:0000259" key="1">
    <source>
        <dbReference type="PROSITE" id="PS50994"/>
    </source>
</evidence>
<dbReference type="EMBL" id="BLXT01004871">
    <property type="protein sequence ID" value="GFO17662.1"/>
    <property type="molecule type" value="Genomic_DNA"/>
</dbReference>
<dbReference type="InterPro" id="IPR001584">
    <property type="entry name" value="Integrase_cat-core"/>
</dbReference>
<dbReference type="AlphaFoldDB" id="A0AAV4BDY7"/>
<dbReference type="SUPFAM" id="SSF53098">
    <property type="entry name" value="Ribonuclease H-like"/>
    <property type="match status" value="1"/>
</dbReference>
<dbReference type="PROSITE" id="PS50994">
    <property type="entry name" value="INTEGRASE"/>
    <property type="match status" value="1"/>
</dbReference>
<sequence>MNLFVREKFMDACPEALAVHIKRKLFVTRERVAIDIIGSNNPSSKEGHRFILTFVEYATRYAEAVPLQKIDAETVAEMEIYSRLGVPKEMLSDSRTQFMSDYMREVCRRLGIKQKMTTPSHPT</sequence>
<evidence type="ECO:0000313" key="2">
    <source>
        <dbReference type="EMBL" id="GFO17662.1"/>
    </source>
</evidence>
<feature type="domain" description="Integrase catalytic" evidence="1">
    <location>
        <begin position="10"/>
        <end position="123"/>
    </location>
</feature>
<evidence type="ECO:0000313" key="3">
    <source>
        <dbReference type="Proteomes" id="UP000735302"/>
    </source>
</evidence>
<reference evidence="2 3" key="1">
    <citation type="journal article" date="2021" name="Elife">
        <title>Chloroplast acquisition without the gene transfer in kleptoplastic sea slugs, Plakobranchus ocellatus.</title>
        <authorList>
            <person name="Maeda T."/>
            <person name="Takahashi S."/>
            <person name="Yoshida T."/>
            <person name="Shimamura S."/>
            <person name="Takaki Y."/>
            <person name="Nagai Y."/>
            <person name="Toyoda A."/>
            <person name="Suzuki Y."/>
            <person name="Arimoto A."/>
            <person name="Ishii H."/>
            <person name="Satoh N."/>
            <person name="Nishiyama T."/>
            <person name="Hasebe M."/>
            <person name="Maruyama T."/>
            <person name="Minagawa J."/>
            <person name="Obokata J."/>
            <person name="Shigenobu S."/>
        </authorList>
    </citation>
    <scope>NUCLEOTIDE SEQUENCE [LARGE SCALE GENOMIC DNA]</scope>
</reference>
<dbReference type="Pfam" id="PF00665">
    <property type="entry name" value="rve"/>
    <property type="match status" value="1"/>
</dbReference>
<dbReference type="InterPro" id="IPR012337">
    <property type="entry name" value="RNaseH-like_sf"/>
</dbReference>